<dbReference type="PROSITE" id="PS00105">
    <property type="entry name" value="AA_TRANSFER_CLASS_1"/>
    <property type="match status" value="1"/>
</dbReference>
<gene>
    <name evidence="10" type="ORF">GBAR_LOCUS4605</name>
</gene>
<dbReference type="Proteomes" id="UP001174909">
    <property type="component" value="Unassembled WGS sequence"/>
</dbReference>
<dbReference type="GO" id="GO:0030170">
    <property type="term" value="F:pyridoxal phosphate binding"/>
    <property type="evidence" value="ECO:0007669"/>
    <property type="project" value="InterPro"/>
</dbReference>
<dbReference type="PANTHER" id="PTHR11879">
    <property type="entry name" value="ASPARTATE AMINOTRANSFERASE"/>
    <property type="match status" value="1"/>
</dbReference>
<dbReference type="InterPro" id="IPR015422">
    <property type="entry name" value="PyrdxlP-dep_Trfase_small"/>
</dbReference>
<dbReference type="GO" id="GO:0006533">
    <property type="term" value="P:L-aspartate catabolic process"/>
    <property type="evidence" value="ECO:0007669"/>
    <property type="project" value="TreeGrafter"/>
</dbReference>
<keyword evidence="11" id="KW-1185">Reference proteome</keyword>
<evidence type="ECO:0000313" key="11">
    <source>
        <dbReference type="Proteomes" id="UP001174909"/>
    </source>
</evidence>
<dbReference type="AlphaFoldDB" id="A0AA35R9P1"/>
<name>A0AA35R9P1_GEOBA</name>
<comment type="similarity">
    <text evidence="2">Belongs to the class-I pyridoxal-phosphate-dependent aminotransferase family.</text>
</comment>
<evidence type="ECO:0000256" key="4">
    <source>
        <dbReference type="ARBA" id="ARBA00022576"/>
    </source>
</evidence>
<comment type="caution">
    <text evidence="10">The sequence shown here is derived from an EMBL/GenBank/DDBJ whole genome shotgun (WGS) entry which is preliminary data.</text>
</comment>
<dbReference type="InterPro" id="IPR004839">
    <property type="entry name" value="Aminotransferase_I/II_large"/>
</dbReference>
<dbReference type="Gene3D" id="3.40.640.10">
    <property type="entry name" value="Type I PLP-dependent aspartate aminotransferase-like (Major domain)"/>
    <property type="match status" value="2"/>
</dbReference>
<dbReference type="EC" id="2.6.1.1" evidence="8"/>
<dbReference type="SUPFAM" id="SSF53383">
    <property type="entry name" value="PLP-dependent transferases"/>
    <property type="match status" value="2"/>
</dbReference>
<evidence type="ECO:0000256" key="8">
    <source>
        <dbReference type="RuleBase" id="RU000480"/>
    </source>
</evidence>
<dbReference type="Gene3D" id="3.90.1150.10">
    <property type="entry name" value="Aspartate Aminotransferase, domain 1"/>
    <property type="match status" value="1"/>
</dbReference>
<sequence>MALWNFGRLARIRHLLVSASTRTTSWWTHVEQGPPDAIFGLVEAFKKDPRPEKISLAIGAYRDANNKPFVLPTVRKASFMGIWHHMKLNLPLNECRVAIARYSYFTHHILSHFFSCACPIVCRACFTPQAKFWPGSKTIYLPNPSWPNHKPVFSSSGLEVKSYSYYDSSTCGLDSTGLYHDLQSLPEKSVVLFHACAHNPTGVDPKMAEWKEISRICKGFATGDLDNDAAGVRQLAADGHNLLLCQSFSKNLGLYGERVGAMTVLSLPVGERVGAMTVLSLPVGERVGAMTVLCSDPEEAKRVESQLKIIIRPLYSNPPINGARIATHILNTPALYNEWFNAGLEPHHGADWDVLLLGDDPRAGGQTPVRVWNIHDQGRPDLHGCSHTGQRGSCSQSHAPGHQVTPAKMDQFIAVPRAIYFSD</sequence>
<comment type="cofactor">
    <cofactor evidence="1">
        <name>pyridoxal 5'-phosphate</name>
        <dbReference type="ChEBI" id="CHEBI:597326"/>
    </cofactor>
</comment>
<dbReference type="PRINTS" id="PR00799">
    <property type="entry name" value="TRANSAMINASE"/>
</dbReference>
<protein>
    <recommendedName>
        <fullName evidence="8">Aspartate aminotransferase</fullName>
        <ecNumber evidence="8">2.6.1.1</ecNumber>
    </recommendedName>
</protein>
<evidence type="ECO:0000259" key="9">
    <source>
        <dbReference type="Pfam" id="PF00155"/>
    </source>
</evidence>
<comment type="subunit">
    <text evidence="3 8">Homodimer.</text>
</comment>
<keyword evidence="6" id="KW-0663">Pyridoxal phosphate</keyword>
<dbReference type="InterPro" id="IPR015424">
    <property type="entry name" value="PyrdxlP-dep_Trfase"/>
</dbReference>
<feature type="domain" description="Aminotransferase class I/classII large" evidence="9">
    <location>
        <begin position="52"/>
        <end position="341"/>
    </location>
</feature>
<accession>A0AA35R9P1</accession>
<proteinExistence type="inferred from homology"/>
<dbReference type="GO" id="GO:0005739">
    <property type="term" value="C:mitochondrion"/>
    <property type="evidence" value="ECO:0007669"/>
    <property type="project" value="TreeGrafter"/>
</dbReference>
<evidence type="ECO:0000313" key="10">
    <source>
        <dbReference type="EMBL" id="CAI8006212.1"/>
    </source>
</evidence>
<evidence type="ECO:0000256" key="7">
    <source>
        <dbReference type="ARBA" id="ARBA00049185"/>
    </source>
</evidence>
<comment type="catalytic activity">
    <reaction evidence="7 8">
        <text>L-aspartate + 2-oxoglutarate = oxaloacetate + L-glutamate</text>
        <dbReference type="Rhea" id="RHEA:21824"/>
        <dbReference type="ChEBI" id="CHEBI:16452"/>
        <dbReference type="ChEBI" id="CHEBI:16810"/>
        <dbReference type="ChEBI" id="CHEBI:29985"/>
        <dbReference type="ChEBI" id="CHEBI:29991"/>
        <dbReference type="EC" id="2.6.1.1"/>
    </reaction>
</comment>
<keyword evidence="4 8" id="KW-0032">Aminotransferase</keyword>
<evidence type="ECO:0000256" key="1">
    <source>
        <dbReference type="ARBA" id="ARBA00001933"/>
    </source>
</evidence>
<dbReference type="EMBL" id="CASHTH010000669">
    <property type="protein sequence ID" value="CAI8006212.1"/>
    <property type="molecule type" value="Genomic_DNA"/>
</dbReference>
<reference evidence="10" key="1">
    <citation type="submission" date="2023-03" db="EMBL/GenBank/DDBJ databases">
        <authorList>
            <person name="Steffen K."/>
            <person name="Cardenas P."/>
        </authorList>
    </citation>
    <scope>NUCLEOTIDE SEQUENCE</scope>
</reference>
<dbReference type="GO" id="GO:0004069">
    <property type="term" value="F:L-aspartate:2-oxoglutarate aminotransferase activity"/>
    <property type="evidence" value="ECO:0007669"/>
    <property type="project" value="UniProtKB-EC"/>
</dbReference>
<dbReference type="InterPro" id="IPR015421">
    <property type="entry name" value="PyrdxlP-dep_Trfase_major"/>
</dbReference>
<evidence type="ECO:0000256" key="3">
    <source>
        <dbReference type="ARBA" id="ARBA00011738"/>
    </source>
</evidence>
<keyword evidence="5 8" id="KW-0808">Transferase</keyword>
<organism evidence="10 11">
    <name type="scientific">Geodia barretti</name>
    <name type="common">Barrett's horny sponge</name>
    <dbReference type="NCBI Taxonomy" id="519541"/>
    <lineage>
        <taxon>Eukaryota</taxon>
        <taxon>Metazoa</taxon>
        <taxon>Porifera</taxon>
        <taxon>Demospongiae</taxon>
        <taxon>Heteroscleromorpha</taxon>
        <taxon>Tetractinellida</taxon>
        <taxon>Astrophorina</taxon>
        <taxon>Geodiidae</taxon>
        <taxon>Geodia</taxon>
    </lineage>
</organism>
<evidence type="ECO:0000256" key="2">
    <source>
        <dbReference type="ARBA" id="ARBA00007441"/>
    </source>
</evidence>
<evidence type="ECO:0000256" key="6">
    <source>
        <dbReference type="ARBA" id="ARBA00022898"/>
    </source>
</evidence>
<comment type="miscellaneous">
    <text evidence="8">In eukaryotes there are cytoplasmic, mitochondrial and chloroplastic isozymes.</text>
</comment>
<dbReference type="InterPro" id="IPR000796">
    <property type="entry name" value="Asp_trans"/>
</dbReference>
<dbReference type="PANTHER" id="PTHR11879:SF22">
    <property type="entry name" value="ASPARTATE AMINOTRANSFERASE, MITOCHONDRIAL"/>
    <property type="match status" value="1"/>
</dbReference>
<evidence type="ECO:0000256" key="5">
    <source>
        <dbReference type="ARBA" id="ARBA00022679"/>
    </source>
</evidence>
<dbReference type="Pfam" id="PF00155">
    <property type="entry name" value="Aminotran_1_2"/>
    <property type="match status" value="1"/>
</dbReference>
<dbReference type="InterPro" id="IPR004838">
    <property type="entry name" value="NHTrfase_class1_PyrdxlP-BS"/>
</dbReference>